<dbReference type="EMBL" id="UYJE01002617">
    <property type="protein sequence ID" value="VDI12332.1"/>
    <property type="molecule type" value="Genomic_DNA"/>
</dbReference>
<keyword evidence="2" id="KW-1185">Reference proteome</keyword>
<accession>A0A8B6D1T3</accession>
<reference evidence="1" key="1">
    <citation type="submission" date="2018-11" db="EMBL/GenBank/DDBJ databases">
        <authorList>
            <person name="Alioto T."/>
            <person name="Alioto T."/>
        </authorList>
    </citation>
    <scope>NUCLEOTIDE SEQUENCE</scope>
</reference>
<comment type="caution">
    <text evidence="1">The sequence shown here is derived from an EMBL/GenBank/DDBJ whole genome shotgun (WGS) entry which is preliminary data.</text>
</comment>
<sequence length="1113" mass="127514">MPIDLLQIKTHFIPHPEENIFFRLFILSSIFHTQNNTCTQPLHMLITDTADKFSNSSTDFLAILSRFGICVSKDTHKRFLSDVVEQNNTTESTPFKSFAIGSYDNIDKNQVHSSVTAGKSNSGFHGTSVQIVEPLPETLLHSVTNSSSENSILETTDPLTTLLNSSSTSEMSTSSSEILTLSSEILTSSEFFTSNVIPTSSSVISTSNTEISTKCIQQGENTNSISSSCDSSPVKNDILDTIPNLDNSHYKKYSETSHIRSSKRNMSSELLKNLYEPFDHIGKPSILKQNIYSDLTFDNFIMSEDEKKSWESFQNDMLTFNCMNQFKTALNIDDKLSKHGIKYFLSLSNESVSPEKSKTYFVAVLDEKSDDKDTVLKVLNLLHSKMQVGKHVEHVVLVGDGKSYDTLMKIKFEYGDALKWLLIYPGDWHLLKNVQPVLMKIYYEAGLKDIAKLLHAGSRLKCLTECTRFTLVHNFLLQAWEALSRHQLKMYQEGHNDFLSLFSNINASFTENEFLDEASFFSLLQTFTSHLNSDSDFKLWRSKKRENDETFRFWDNFIHTDFLSYFALYISIRSRNWNLRMASLKMICPLFHAFDRPLYLKLVPYHLADLLTFPQPILDFFSLGAFAVSITGTDLNCVALDEAHEMQINLQTKQALNSTTKQSLASTCLSLPFRAKVLQNLKKQLLIKHQNSTIGEISIRQNDEKNIQEYMKSLDTSYLFTNETNTKLHQIFTGEICAPNISSDMLNYRKYGEEDFKSFINCVVLKNKKVPRKRRNLKTFSTIITKNNQQQKKELQDNKTVIHCLRKQLAYSKTLEKPVEELHQLNKLPRAICTADELPIKAGGFEGNNKDKAICVLEGEIFEYSKANGNHEESDIRVWLHATASPCLNILIYSPDTDVCFVGLPLIMSADSLKNKTIFIQLKDSKFEKKFLDMNALSCEIATDLLLQNIQHLHKCLQTLFILSGCDYLSFFRGFTNTIVFDNFRKHCHFITGTEFPGSLSENTPNGLLAFYRLIGTLYFLKHRTAFPENISSPKNLFILLKSHEKDSFQTHLDFLDKIREKIWDRIINEDEMMPTAEALKFHWMRGCWVSDMWDKALHSSVTLLNPMHYGWE</sequence>
<dbReference type="PANTHER" id="PTHR47018">
    <property type="entry name" value="CXC DOMAIN-CONTAINING PROTEIN-RELATED"/>
    <property type="match status" value="1"/>
</dbReference>
<gene>
    <name evidence="1" type="ORF">MGAL_10B028542</name>
</gene>
<dbReference type="OrthoDB" id="10071095at2759"/>
<dbReference type="Proteomes" id="UP000596742">
    <property type="component" value="Unassembled WGS sequence"/>
</dbReference>
<dbReference type="PANTHER" id="PTHR47018:SF2">
    <property type="entry name" value="TESMIN_TSO1-LIKE CXC DOMAIN-CONTAINING PROTEIN"/>
    <property type="match status" value="1"/>
</dbReference>
<proteinExistence type="predicted"/>
<name>A0A8B6D1T3_MYTGA</name>
<evidence type="ECO:0000313" key="1">
    <source>
        <dbReference type="EMBL" id="VDI12332.1"/>
    </source>
</evidence>
<dbReference type="AlphaFoldDB" id="A0A8B6D1T3"/>
<organism evidence="1 2">
    <name type="scientific">Mytilus galloprovincialis</name>
    <name type="common">Mediterranean mussel</name>
    <dbReference type="NCBI Taxonomy" id="29158"/>
    <lineage>
        <taxon>Eukaryota</taxon>
        <taxon>Metazoa</taxon>
        <taxon>Spiralia</taxon>
        <taxon>Lophotrochozoa</taxon>
        <taxon>Mollusca</taxon>
        <taxon>Bivalvia</taxon>
        <taxon>Autobranchia</taxon>
        <taxon>Pteriomorphia</taxon>
        <taxon>Mytilida</taxon>
        <taxon>Mytiloidea</taxon>
        <taxon>Mytilidae</taxon>
        <taxon>Mytilinae</taxon>
        <taxon>Mytilus</taxon>
    </lineage>
</organism>
<protein>
    <submittedName>
        <fullName evidence="1">Uncharacterized protein</fullName>
    </submittedName>
</protein>
<evidence type="ECO:0000313" key="2">
    <source>
        <dbReference type="Proteomes" id="UP000596742"/>
    </source>
</evidence>